<evidence type="ECO:0000259" key="6">
    <source>
        <dbReference type="PROSITE" id="PS50109"/>
    </source>
</evidence>
<keyword evidence="7" id="KW-0547">Nucleotide-binding</keyword>
<dbReference type="Proteomes" id="UP001446032">
    <property type="component" value="Unassembled WGS sequence"/>
</dbReference>
<dbReference type="EMBL" id="JBBMEI010000115">
    <property type="protein sequence ID" value="MEQ2360245.1"/>
    <property type="molecule type" value="Genomic_DNA"/>
</dbReference>
<evidence type="ECO:0000313" key="8">
    <source>
        <dbReference type="Proteomes" id="UP001446032"/>
    </source>
</evidence>
<keyword evidence="7" id="KW-0067">ATP-binding</keyword>
<dbReference type="Pfam" id="PF02518">
    <property type="entry name" value="HATPase_c"/>
    <property type="match status" value="1"/>
</dbReference>
<dbReference type="Gene3D" id="3.30.565.10">
    <property type="entry name" value="Histidine kinase-like ATPase, C-terminal domain"/>
    <property type="match status" value="1"/>
</dbReference>
<protein>
    <recommendedName>
        <fullName evidence="2">histidine kinase</fullName>
        <ecNumber evidence="2">2.7.13.3</ecNumber>
    </recommendedName>
</protein>
<dbReference type="InterPro" id="IPR005467">
    <property type="entry name" value="His_kinase_dom"/>
</dbReference>
<dbReference type="SUPFAM" id="SSF55874">
    <property type="entry name" value="ATPase domain of HSP90 chaperone/DNA topoisomerase II/histidine kinase"/>
    <property type="match status" value="1"/>
</dbReference>
<dbReference type="PROSITE" id="PS50109">
    <property type="entry name" value="HIS_KIN"/>
    <property type="match status" value="1"/>
</dbReference>
<dbReference type="RefSeq" id="WP_349078688.1">
    <property type="nucleotide sequence ID" value="NZ_JBBMEI010000115.1"/>
</dbReference>
<proteinExistence type="predicted"/>
<evidence type="ECO:0000256" key="5">
    <source>
        <dbReference type="ARBA" id="ARBA00023012"/>
    </source>
</evidence>
<dbReference type="PRINTS" id="PR00344">
    <property type="entry name" value="BCTRLSENSOR"/>
</dbReference>
<evidence type="ECO:0000256" key="1">
    <source>
        <dbReference type="ARBA" id="ARBA00000085"/>
    </source>
</evidence>
<name>A0ABV1APX8_9FIRM</name>
<dbReference type="InterPro" id="IPR003594">
    <property type="entry name" value="HATPase_dom"/>
</dbReference>
<keyword evidence="8" id="KW-1185">Reference proteome</keyword>
<dbReference type="InterPro" id="IPR004358">
    <property type="entry name" value="Sig_transdc_His_kin-like_C"/>
</dbReference>
<feature type="non-terminal residue" evidence="7">
    <location>
        <position position="87"/>
    </location>
</feature>
<dbReference type="EC" id="2.7.13.3" evidence="2"/>
<sequence length="87" mass="9936">MLIYAKYRFVITDNGIGMKKEYLEHIFEPFSRQENSVTNRVQGTGLRMAITKNIVDMMSGIIQIESEEGIGSTSEVIFEDCAPHSRY</sequence>
<dbReference type="PANTHER" id="PTHR43711:SF1">
    <property type="entry name" value="HISTIDINE KINASE 1"/>
    <property type="match status" value="1"/>
</dbReference>
<comment type="caution">
    <text evidence="7">The sequence shown here is derived from an EMBL/GenBank/DDBJ whole genome shotgun (WGS) entry which is preliminary data.</text>
</comment>
<evidence type="ECO:0000313" key="7">
    <source>
        <dbReference type="EMBL" id="MEQ2360245.1"/>
    </source>
</evidence>
<organism evidence="7 8">
    <name type="scientific">Blautia intestinihominis</name>
    <dbReference type="NCBI Taxonomy" id="3133152"/>
    <lineage>
        <taxon>Bacteria</taxon>
        <taxon>Bacillati</taxon>
        <taxon>Bacillota</taxon>
        <taxon>Clostridia</taxon>
        <taxon>Lachnospirales</taxon>
        <taxon>Lachnospiraceae</taxon>
        <taxon>Blautia</taxon>
    </lineage>
</organism>
<accession>A0ABV1APX8</accession>
<keyword evidence="5" id="KW-0902">Two-component regulatory system</keyword>
<reference evidence="7 8" key="1">
    <citation type="submission" date="2024-03" db="EMBL/GenBank/DDBJ databases">
        <title>Human intestinal bacterial collection.</title>
        <authorList>
            <person name="Pauvert C."/>
            <person name="Hitch T.C.A."/>
            <person name="Clavel T."/>
        </authorList>
    </citation>
    <scope>NUCLEOTIDE SEQUENCE [LARGE SCALE GENOMIC DNA]</scope>
    <source>
        <strain evidence="7 8">CLA-AA-H95</strain>
    </source>
</reference>
<dbReference type="PANTHER" id="PTHR43711">
    <property type="entry name" value="TWO-COMPONENT HISTIDINE KINASE"/>
    <property type="match status" value="1"/>
</dbReference>
<gene>
    <name evidence="7" type="ORF">WMO75_18335</name>
</gene>
<keyword evidence="3" id="KW-0808">Transferase</keyword>
<dbReference type="InterPro" id="IPR036890">
    <property type="entry name" value="HATPase_C_sf"/>
</dbReference>
<comment type="catalytic activity">
    <reaction evidence="1">
        <text>ATP + protein L-histidine = ADP + protein N-phospho-L-histidine.</text>
        <dbReference type="EC" id="2.7.13.3"/>
    </reaction>
</comment>
<evidence type="ECO:0000256" key="2">
    <source>
        <dbReference type="ARBA" id="ARBA00012438"/>
    </source>
</evidence>
<feature type="domain" description="Histidine kinase" evidence="6">
    <location>
        <begin position="1"/>
        <end position="82"/>
    </location>
</feature>
<dbReference type="GO" id="GO:0005524">
    <property type="term" value="F:ATP binding"/>
    <property type="evidence" value="ECO:0007669"/>
    <property type="project" value="UniProtKB-KW"/>
</dbReference>
<dbReference type="InterPro" id="IPR050736">
    <property type="entry name" value="Sensor_HK_Regulatory"/>
</dbReference>
<evidence type="ECO:0000256" key="3">
    <source>
        <dbReference type="ARBA" id="ARBA00022679"/>
    </source>
</evidence>
<keyword evidence="4" id="KW-0418">Kinase</keyword>
<evidence type="ECO:0000256" key="4">
    <source>
        <dbReference type="ARBA" id="ARBA00022777"/>
    </source>
</evidence>